<evidence type="ECO:0000313" key="3">
    <source>
        <dbReference type="EMBL" id="EUD67509.1"/>
    </source>
</evidence>
<feature type="compositionally biased region" description="Low complexity" evidence="1">
    <location>
        <begin position="84"/>
        <end position="94"/>
    </location>
</feature>
<dbReference type="EMBL" id="KI965466">
    <property type="protein sequence ID" value="EUD67509.1"/>
    <property type="molecule type" value="Genomic_DNA"/>
</dbReference>
<protein>
    <recommendedName>
        <fullName evidence="2">Immune mapped protein 2 N-terminal domain-containing protein</fullName>
    </recommendedName>
</protein>
<evidence type="ECO:0000256" key="1">
    <source>
        <dbReference type="SAM" id="MobiDB-lite"/>
    </source>
</evidence>
<name>W7AEP5_9APIC</name>
<accession>W7AEP5</accession>
<gene>
    <name evidence="3" type="ORF">C922_02215</name>
</gene>
<feature type="compositionally biased region" description="Basic and acidic residues" evidence="1">
    <location>
        <begin position="132"/>
        <end position="144"/>
    </location>
</feature>
<dbReference type="Pfam" id="PF18590">
    <property type="entry name" value="IMP2_N"/>
    <property type="match status" value="1"/>
</dbReference>
<feature type="domain" description="Immune mapped protein 2 N-terminal" evidence="2">
    <location>
        <begin position="301"/>
        <end position="392"/>
    </location>
</feature>
<keyword evidence="4" id="KW-1185">Reference proteome</keyword>
<dbReference type="OrthoDB" id="372931at2759"/>
<reference evidence="3 4" key="1">
    <citation type="submission" date="2013-02" db="EMBL/GenBank/DDBJ databases">
        <title>The Genome Sequence of Plasmodium inui San Antonio 1.</title>
        <authorList>
            <consortium name="The Broad Institute Genome Sequencing Platform"/>
            <consortium name="The Broad Institute Genome Sequencing Center for Infectious Disease"/>
            <person name="Neafsey D."/>
            <person name="Cheeseman I."/>
            <person name="Volkman S."/>
            <person name="Adams J."/>
            <person name="Walker B."/>
            <person name="Young S.K."/>
            <person name="Zeng Q."/>
            <person name="Gargeya S."/>
            <person name="Fitzgerald M."/>
            <person name="Haas B."/>
            <person name="Abouelleil A."/>
            <person name="Alvarado L."/>
            <person name="Arachchi H.M."/>
            <person name="Berlin A.M."/>
            <person name="Chapman S.B."/>
            <person name="Dewar J."/>
            <person name="Goldberg J."/>
            <person name="Griggs A."/>
            <person name="Gujja S."/>
            <person name="Hansen M."/>
            <person name="Howarth C."/>
            <person name="Imamovic A."/>
            <person name="Larimer J."/>
            <person name="McCowan C."/>
            <person name="Murphy C."/>
            <person name="Neiman D."/>
            <person name="Pearson M."/>
            <person name="Priest M."/>
            <person name="Roberts A."/>
            <person name="Saif S."/>
            <person name="Shea T."/>
            <person name="Sisk P."/>
            <person name="Sykes S."/>
            <person name="Wortman J."/>
            <person name="Nusbaum C."/>
            <person name="Birren B."/>
        </authorList>
    </citation>
    <scope>NUCLEOTIDE SEQUENCE [LARGE SCALE GENOMIC DNA]</scope>
    <source>
        <strain evidence="3 4">San Antonio 1</strain>
    </source>
</reference>
<dbReference type="VEuPathDB" id="PlasmoDB:C922_02215"/>
<proteinExistence type="predicted"/>
<sequence>MRRSSKNSGAAHKKGESRLGPPNASHRQEKDKRTAPMKQHNQSGRSGQGGQSRKGNETKQNMSTKTITPTKPMKQTKPTKRSDQSSQSTKSTQSFPSRRHAEGPQGKGSHEKDKHPRGNKNTKKNSSNDVIVRQKMEAAKREKIKREGGGCFLCFCCGNNDDDDMLNELILEDEGGREKAEREKRKKEQEKKPKEEEERQQARGERLSMLEEEDVMKRLIEAAAERKTEEEKKKVADLEKPKEETKRGSRLILKDIKPKLLQKKKPKFSFLGAASAPPPPEASACVGPPPEVKSTSVPLREGIYLIYTEENNGQLELHYSKKAIKGRGVLAYIFSSTIPDFYFVERNMKQILLKDVAKIMQSSYVNDLKPYYECVINFMKIKKKFNGVLYFLPAFDAQPPPKLDVIFFDSKQKKLHYAPIEKEIEFKGNFIFVIQKGLPIFQEEIDTEKLCTYACSFGAFQCIE</sequence>
<feature type="compositionally biased region" description="Low complexity" evidence="1">
    <location>
        <begin position="64"/>
        <end position="76"/>
    </location>
</feature>
<dbReference type="RefSeq" id="XP_008816036.1">
    <property type="nucleotide sequence ID" value="XM_008817814.1"/>
</dbReference>
<evidence type="ECO:0000259" key="2">
    <source>
        <dbReference type="Pfam" id="PF18590"/>
    </source>
</evidence>
<dbReference type="InterPro" id="IPR040955">
    <property type="entry name" value="IMP2_N"/>
</dbReference>
<organism evidence="3 4">
    <name type="scientific">Plasmodium inui San Antonio 1</name>
    <dbReference type="NCBI Taxonomy" id="1237626"/>
    <lineage>
        <taxon>Eukaryota</taxon>
        <taxon>Sar</taxon>
        <taxon>Alveolata</taxon>
        <taxon>Apicomplexa</taxon>
        <taxon>Aconoidasida</taxon>
        <taxon>Haemosporida</taxon>
        <taxon>Plasmodiidae</taxon>
        <taxon>Plasmodium</taxon>
        <taxon>Plasmodium (Plasmodium)</taxon>
    </lineage>
</organism>
<dbReference type="Proteomes" id="UP000030640">
    <property type="component" value="Unassembled WGS sequence"/>
</dbReference>
<dbReference type="GeneID" id="20037489"/>
<dbReference type="AlphaFoldDB" id="W7AEP5"/>
<evidence type="ECO:0000313" key="4">
    <source>
        <dbReference type="Proteomes" id="UP000030640"/>
    </source>
</evidence>
<feature type="region of interest" description="Disordered" evidence="1">
    <location>
        <begin position="1"/>
        <end position="144"/>
    </location>
</feature>
<feature type="region of interest" description="Disordered" evidence="1">
    <location>
        <begin position="170"/>
        <end position="208"/>
    </location>
</feature>
<feature type="compositionally biased region" description="Basic and acidic residues" evidence="1">
    <location>
        <begin position="174"/>
        <end position="208"/>
    </location>
</feature>